<dbReference type="InterPro" id="IPR000195">
    <property type="entry name" value="Rab-GAP-TBC_dom"/>
</dbReference>
<dbReference type="AlphaFoldDB" id="A0A9Q1H7L6"/>
<feature type="region of interest" description="Disordered" evidence="3">
    <location>
        <begin position="21"/>
        <end position="101"/>
    </location>
</feature>
<dbReference type="Gene3D" id="1.10.8.270">
    <property type="entry name" value="putative rabgap domain of human tbc1 domain family member 14 like domains"/>
    <property type="match status" value="1"/>
</dbReference>
<dbReference type="Pfam" id="PF00640">
    <property type="entry name" value="PID"/>
    <property type="match status" value="1"/>
</dbReference>
<dbReference type="Gene3D" id="2.30.29.30">
    <property type="entry name" value="Pleckstrin-homology domain (PH domain)/Phosphotyrosine-binding domain (PTB)"/>
    <property type="match status" value="1"/>
</dbReference>
<evidence type="ECO:0000259" key="5">
    <source>
        <dbReference type="PROSITE" id="PS50086"/>
    </source>
</evidence>
<feature type="compositionally biased region" description="Acidic residues" evidence="3">
    <location>
        <begin position="527"/>
        <end position="536"/>
    </location>
</feature>
<dbReference type="FunFam" id="1.10.8.270:FF:000001">
    <property type="entry name" value="TBC1 domain family member 1"/>
    <property type="match status" value="1"/>
</dbReference>
<gene>
    <name evidence="6" type="ORF">HOLleu_16154</name>
</gene>
<feature type="coiled-coil region" evidence="2">
    <location>
        <begin position="1008"/>
        <end position="1063"/>
    </location>
</feature>
<keyword evidence="2" id="KW-0175">Coiled coil</keyword>
<dbReference type="Proteomes" id="UP001152320">
    <property type="component" value="Chromosome 7"/>
</dbReference>
<evidence type="ECO:0000313" key="6">
    <source>
        <dbReference type="EMBL" id="KAJ8038667.1"/>
    </source>
</evidence>
<dbReference type="Gene3D" id="1.10.472.80">
    <property type="entry name" value="Ypt/Rab-GAP domain of gyp1p, domain 3"/>
    <property type="match status" value="1"/>
</dbReference>
<dbReference type="PANTHER" id="PTHR47219:SF9">
    <property type="entry name" value="GTPASE ACTIVATING PROTEIN AND CENTROSOME-ASSOCIATED, ISOFORM B"/>
    <property type="match status" value="1"/>
</dbReference>
<dbReference type="OrthoDB" id="295078at2759"/>
<dbReference type="GO" id="GO:0005737">
    <property type="term" value="C:cytoplasm"/>
    <property type="evidence" value="ECO:0007669"/>
    <property type="project" value="UniProtKB-ARBA"/>
</dbReference>
<evidence type="ECO:0000256" key="2">
    <source>
        <dbReference type="SAM" id="Coils"/>
    </source>
</evidence>
<feature type="region of interest" description="Disordered" evidence="3">
    <location>
        <begin position="120"/>
        <end position="154"/>
    </location>
</feature>
<dbReference type="GO" id="GO:0031267">
    <property type="term" value="F:small GTPase binding"/>
    <property type="evidence" value="ECO:0007669"/>
    <property type="project" value="UniProtKB-ARBA"/>
</dbReference>
<feature type="region of interest" description="Disordered" evidence="3">
    <location>
        <begin position="507"/>
        <end position="546"/>
    </location>
</feature>
<evidence type="ECO:0000313" key="7">
    <source>
        <dbReference type="Proteomes" id="UP001152320"/>
    </source>
</evidence>
<comment type="caution">
    <text evidence="6">The sequence shown here is derived from an EMBL/GenBank/DDBJ whole genome shotgun (WGS) entry which is preliminary data.</text>
</comment>
<dbReference type="PANTHER" id="PTHR47219">
    <property type="entry name" value="RAB GTPASE-ACTIVATING PROTEIN 1-LIKE"/>
    <property type="match status" value="1"/>
</dbReference>
<evidence type="ECO:0000256" key="3">
    <source>
        <dbReference type="SAM" id="MobiDB-lite"/>
    </source>
</evidence>
<name>A0A9Q1H7L6_HOLLE</name>
<accession>A0A9Q1H7L6</accession>
<dbReference type="SUPFAM" id="SSF47923">
    <property type="entry name" value="Ypt/Rab-GAP domain of gyp1p"/>
    <property type="match status" value="2"/>
</dbReference>
<dbReference type="PROSITE" id="PS01179">
    <property type="entry name" value="PID"/>
    <property type="match status" value="1"/>
</dbReference>
<organism evidence="6 7">
    <name type="scientific">Holothuria leucospilota</name>
    <name type="common">Black long sea cucumber</name>
    <name type="synonym">Mertensiothuria leucospilota</name>
    <dbReference type="NCBI Taxonomy" id="206669"/>
    <lineage>
        <taxon>Eukaryota</taxon>
        <taxon>Metazoa</taxon>
        <taxon>Echinodermata</taxon>
        <taxon>Eleutherozoa</taxon>
        <taxon>Echinozoa</taxon>
        <taxon>Holothuroidea</taxon>
        <taxon>Aspidochirotacea</taxon>
        <taxon>Aspidochirotida</taxon>
        <taxon>Holothuriidae</taxon>
        <taxon>Holothuria</taxon>
    </lineage>
</organism>
<evidence type="ECO:0000259" key="4">
    <source>
        <dbReference type="PROSITE" id="PS01179"/>
    </source>
</evidence>
<dbReference type="EMBL" id="JAIZAY010000007">
    <property type="protein sequence ID" value="KAJ8038667.1"/>
    <property type="molecule type" value="Genomic_DNA"/>
</dbReference>
<dbReference type="InterPro" id="IPR006020">
    <property type="entry name" value="PTB/PI_dom"/>
</dbReference>
<dbReference type="CDD" id="cd01211">
    <property type="entry name" value="PTB_Rab6GAP"/>
    <property type="match status" value="1"/>
</dbReference>
<dbReference type="Pfam" id="PF00566">
    <property type="entry name" value="RabGAP-TBC"/>
    <property type="match status" value="1"/>
</dbReference>
<dbReference type="SMART" id="SM00164">
    <property type="entry name" value="TBC"/>
    <property type="match status" value="1"/>
</dbReference>
<dbReference type="Pfam" id="PF12473">
    <property type="entry name" value="DUF3694"/>
    <property type="match status" value="1"/>
</dbReference>
<dbReference type="SUPFAM" id="SSF50729">
    <property type="entry name" value="PH domain-like"/>
    <property type="match status" value="1"/>
</dbReference>
<dbReference type="Gene3D" id="1.10.10.750">
    <property type="entry name" value="Ypt/Rab-GAP domain of gyp1p, domain 1"/>
    <property type="match status" value="1"/>
</dbReference>
<protein>
    <submittedName>
        <fullName evidence="6">Rab GTPase-activating protein 1</fullName>
    </submittedName>
</protein>
<keyword evidence="7" id="KW-1185">Reference proteome</keyword>
<keyword evidence="1" id="KW-0343">GTPase activation</keyword>
<dbReference type="FunFam" id="1.10.10.750:FF:000004">
    <property type="entry name" value="Putative rab gtpase-activating protein 1"/>
    <property type="match status" value="1"/>
</dbReference>
<feature type="domain" description="PID" evidence="4">
    <location>
        <begin position="171"/>
        <end position="289"/>
    </location>
</feature>
<dbReference type="InterPro" id="IPR035969">
    <property type="entry name" value="Rab-GAP_TBC_sf"/>
</dbReference>
<evidence type="ECO:0000256" key="1">
    <source>
        <dbReference type="ARBA" id="ARBA00022468"/>
    </source>
</evidence>
<dbReference type="SMART" id="SM00462">
    <property type="entry name" value="PTB"/>
    <property type="match status" value="1"/>
</dbReference>
<dbReference type="InterPro" id="IPR011993">
    <property type="entry name" value="PH-like_dom_sf"/>
</dbReference>
<sequence length="1086" mass="123884">MEDKVSQDSLSVTEEFVLIEGQSEMAHSNGGSIRSEEGLKIAGNGDMEQLQHRLEEATASETDESNTERTYSGSDSYLSSARGETSEAETEYRDSKGELSPSRMVMQTLEEKVLNSHVHVQNSPKGGAPQAEGSPDPWEPRSGGTTGSPQLAPLTIPPLEKTCVLFSGIIYLGSATVNAPKSEMEVARNMSILREQESHTAINIILSVPRTSEGSVRLLEPDGRSEISHFRITRILFCCRGLESGPDADCFAFTCSHGSRESQLFQCHVFRCEKPEAVQKVLSCFGQAFHRVPKSPQMVESSMHVQAAAREKILNLTIPVFLDIREEDGKGNYVPVPRDTQCFKLKQGAKKEIAVTIQSNHFRMLNIEKCFGLLICPGKEVPDREMHLLDVVGQEYSHDSKSFVVTSLWDPNIANLGRLNIESPTGLDKGMFMTVAVDLVITGIQEPVRFIVEIRVKIVSPTEKYWIYNKKPIQEFFYLLLEEEESNVENEFSYKVLSLESQTHREKAHLPMRARGGRTPDSINSVPEEEESDDEPLQSGSGSVDKDCDEDILLTWGNILAKWRMDLGTRPKQLKPLVRKGIPEALRGEVWQLLSRVHESEELFEDYRILITKESPMEEIISRDISRTFTAHEKFQTEDEGGQEAMFKISKAYSIYDSEVAYCQGMSFLTAVLWLHMPEEQAFAILVKIMYDYGLRDLFLDNFKVLHKKFYQLDRLIEDLLPDLFHHFVHIGIEVHMFASQWFLTLFTHKFPLTTVFHIIDVYLSEGMGVVFNIAIALLKASKKDLVGLDFEGVLKYFRVTLPKKYRTDEAATELIQLAMSMKINSKKLTKYEREYFAIKEEEEREDPNSRLERENKTVMSNNMRLEQENDELAHELITYKLAMEKTLDSERDRVMDYEKEVKSLKLQLIDFEEENKHLESETCQVKEMYRQAMEKAELDSKRNETIIAEYKQICSQQSERLEKLQNFKKEEMLLLKSKLESCEKCCSYIDDDGKLVQSVQDAAVSSKSGHGQELEDALNTVRELELELAQTKLKLVESQCKAQDLEHELSNVLSEMQQSSQHHRSNSWITNAFSSLKEAAVVKKE</sequence>
<feature type="domain" description="Rab-GAP TBC" evidence="5">
    <location>
        <begin position="581"/>
        <end position="767"/>
    </location>
</feature>
<proteinExistence type="predicted"/>
<dbReference type="GO" id="GO:0005096">
    <property type="term" value="F:GTPase activator activity"/>
    <property type="evidence" value="ECO:0007669"/>
    <property type="project" value="UniProtKB-KW"/>
</dbReference>
<dbReference type="InterPro" id="IPR022164">
    <property type="entry name" value="Kinesin-like"/>
</dbReference>
<reference evidence="6" key="1">
    <citation type="submission" date="2021-10" db="EMBL/GenBank/DDBJ databases">
        <title>Tropical sea cucumber genome reveals ecological adaptation and Cuvierian tubules defense mechanism.</title>
        <authorList>
            <person name="Chen T."/>
        </authorList>
    </citation>
    <scope>NUCLEOTIDE SEQUENCE</scope>
    <source>
        <strain evidence="6">Nanhai2018</strain>
        <tissue evidence="6">Muscle</tissue>
    </source>
</reference>
<feature type="coiled-coil region" evidence="2">
    <location>
        <begin position="849"/>
        <end position="922"/>
    </location>
</feature>
<dbReference type="FunFam" id="1.10.472.80:FF:000007">
    <property type="entry name" value="Rab GTPase-activating protein 1 isoform X1"/>
    <property type="match status" value="1"/>
</dbReference>
<dbReference type="InterPro" id="IPR050302">
    <property type="entry name" value="Rab_GAP_TBC_domain"/>
</dbReference>
<dbReference type="PROSITE" id="PS50086">
    <property type="entry name" value="TBC_RABGAP"/>
    <property type="match status" value="1"/>
</dbReference>
<feature type="compositionally biased region" description="Polar residues" evidence="3">
    <location>
        <begin position="68"/>
        <end position="83"/>
    </location>
</feature>